<dbReference type="InterPro" id="IPR017800">
    <property type="entry name" value="ADOP"/>
</dbReference>
<accession>Q7X348</accession>
<evidence type="ECO:0000256" key="1">
    <source>
        <dbReference type="ARBA" id="ARBA00004651"/>
    </source>
</evidence>
<feature type="domain" description="ABC3 transporter permease C-terminal" evidence="8">
    <location>
        <begin position="278"/>
        <end position="394"/>
    </location>
</feature>
<feature type="transmembrane region" description="Helical" evidence="7">
    <location>
        <begin position="681"/>
        <end position="705"/>
    </location>
</feature>
<evidence type="ECO:0000256" key="4">
    <source>
        <dbReference type="ARBA" id="ARBA00022989"/>
    </source>
</evidence>
<keyword evidence="3 7" id="KW-0812">Transmembrane</keyword>
<reference evidence="10" key="1">
    <citation type="journal article" date="2003" name="Mol. Microbiol.">
        <title>Acidobacteria form a coherent but highly diverse group within the bacterial domain: evidence from environmental genomics.</title>
        <authorList>
            <person name="Quaiser A."/>
            <person name="Ochsenreiter T."/>
            <person name="Lanz C."/>
            <person name="Schuster S.C."/>
            <person name="Treusch A.H."/>
            <person name="Eck J."/>
            <person name="Schleper C."/>
        </authorList>
    </citation>
    <scope>NUCLEOTIDE SEQUENCE</scope>
</reference>
<feature type="domain" description="MacB-like periplasmic core" evidence="9">
    <location>
        <begin position="24"/>
        <end position="237"/>
    </location>
</feature>
<keyword evidence="4 7" id="KW-1133">Transmembrane helix</keyword>
<organism evidence="10">
    <name type="scientific">uncultured Acidobacteriota bacterium</name>
    <dbReference type="NCBI Taxonomy" id="171953"/>
    <lineage>
        <taxon>Bacteria</taxon>
        <taxon>Pseudomonadati</taxon>
        <taxon>Acidobacteriota</taxon>
        <taxon>environmental samples</taxon>
    </lineage>
</organism>
<feature type="transmembrane region" description="Helical" evidence="7">
    <location>
        <begin position="365"/>
        <end position="387"/>
    </location>
</feature>
<dbReference type="PANTHER" id="PTHR30572">
    <property type="entry name" value="MEMBRANE COMPONENT OF TRANSPORTER-RELATED"/>
    <property type="match status" value="1"/>
</dbReference>
<evidence type="ECO:0000256" key="3">
    <source>
        <dbReference type="ARBA" id="ARBA00022692"/>
    </source>
</evidence>
<dbReference type="PANTHER" id="PTHR30572:SF4">
    <property type="entry name" value="ABC TRANSPORTER PERMEASE YTRF"/>
    <property type="match status" value="1"/>
</dbReference>
<comment type="subcellular location">
    <subcellularLocation>
        <location evidence="1">Cell membrane</location>
        <topology evidence="1">Multi-pass membrane protein</topology>
    </subcellularLocation>
</comment>
<dbReference type="InterPro" id="IPR050250">
    <property type="entry name" value="Macrolide_Exporter_MacB"/>
</dbReference>
<evidence type="ECO:0000256" key="6">
    <source>
        <dbReference type="ARBA" id="ARBA00038076"/>
    </source>
</evidence>
<evidence type="ECO:0000259" key="8">
    <source>
        <dbReference type="Pfam" id="PF02687"/>
    </source>
</evidence>
<sequence>MPTYFQDVSQAVRGLRKRPGFVVAALLTLAVGIGANVTVFSLVNALLLRPLPFGDRSDRVVTLHSTHRLQAEDWDDSELSYRDLVDIRTQAQLFDGIGGFLSRNFTVTTETDAERLLGVSVTPELFPTLGVEPVLGRNFTADEGAAPGLETSVILTHGLWQRRFTADPNIIGRSVIINERARTVVGVMPPGFKFPERAELYMPLRWEESERSARGIAAIGVMKRDVSTAQAQSELDAIASRLESTYPASNRGFGIRVLRFRDSQVGRDDRLLSATLMAAVTFVLLIACANLANLLLVRGAARQREMAVRAAIGASRLRLVWGLLSESAVLAIAGTVLGTLGAVWAIDFMRGSFPEELPYWVRLDIDARIVIFTITVTVLTTLAIGLLPALRASRPRVVEDLKEGSRGSTMGRSGQRTQAGLAVAQVALCLALLVGANLMIRSFVSLQQSDIGFDDAPLLTMRVYLAGDAFDDNRARAAFFDRAVQAIQSLPGVTGVAATTSIPSDDGGSPVRIVTDERSTADQQIGAHAMTATSDLMAALGLELLHGRTFTADESVDPEALVTIINSQLANRLWPGDSALGRRIGISGANGVTWFRVVGIAPDLVYEELGEQTEQSRLNMYFPYAISAPRTMALLIRGQGDPAGLAAPARDALRRVHGGLPVYDVRTMAQVRKLTTWEQQFFGTMMGAFAATALLLACLGIYALLAYAARRRTHEIGVRLALGASPRDVVTLFVGQAGRIGALGLAIGLALAFAVARALSGTLFAVDAFDPWMFIGTAAALLFVVLVAAYIPARRAGRIDPMIALRAD</sequence>
<feature type="transmembrane region" description="Helical" evidence="7">
    <location>
        <begin position="772"/>
        <end position="793"/>
    </location>
</feature>
<feature type="transmembrane region" description="Helical" evidence="7">
    <location>
        <begin position="271"/>
        <end position="297"/>
    </location>
</feature>
<evidence type="ECO:0000313" key="10">
    <source>
        <dbReference type="EMBL" id="AAP58516.1"/>
    </source>
</evidence>
<feature type="transmembrane region" description="Helical" evidence="7">
    <location>
        <begin position="318"/>
        <end position="345"/>
    </location>
</feature>
<dbReference type="Pfam" id="PF02687">
    <property type="entry name" value="FtsX"/>
    <property type="match status" value="2"/>
</dbReference>
<dbReference type="EMBL" id="AY281353">
    <property type="protein sequence ID" value="AAP58516.1"/>
    <property type="molecule type" value="Genomic_DNA"/>
</dbReference>
<feature type="transmembrane region" description="Helical" evidence="7">
    <location>
        <begin position="742"/>
        <end position="766"/>
    </location>
</feature>
<dbReference type="GO" id="GO:0022857">
    <property type="term" value="F:transmembrane transporter activity"/>
    <property type="evidence" value="ECO:0007669"/>
    <property type="project" value="TreeGrafter"/>
</dbReference>
<protein>
    <submittedName>
        <fullName evidence="10">Putative membrane component protein</fullName>
    </submittedName>
</protein>
<proteinExistence type="inferred from homology"/>
<dbReference type="GO" id="GO:0005886">
    <property type="term" value="C:plasma membrane"/>
    <property type="evidence" value="ECO:0007669"/>
    <property type="project" value="UniProtKB-SubCell"/>
</dbReference>
<evidence type="ECO:0000256" key="5">
    <source>
        <dbReference type="ARBA" id="ARBA00023136"/>
    </source>
</evidence>
<dbReference type="InterPro" id="IPR025857">
    <property type="entry name" value="MacB_PCD"/>
</dbReference>
<dbReference type="InterPro" id="IPR003838">
    <property type="entry name" value="ABC3_permease_C"/>
</dbReference>
<keyword evidence="2" id="KW-1003">Cell membrane</keyword>
<feature type="transmembrane region" description="Helical" evidence="7">
    <location>
        <begin position="21"/>
        <end position="47"/>
    </location>
</feature>
<evidence type="ECO:0000256" key="7">
    <source>
        <dbReference type="SAM" id="Phobius"/>
    </source>
</evidence>
<dbReference type="Pfam" id="PF12704">
    <property type="entry name" value="MacB_PCD"/>
    <property type="match status" value="2"/>
</dbReference>
<comment type="similarity">
    <text evidence="6">Belongs to the ABC-4 integral membrane protein family.</text>
</comment>
<evidence type="ECO:0000259" key="9">
    <source>
        <dbReference type="Pfam" id="PF12704"/>
    </source>
</evidence>
<feature type="transmembrane region" description="Helical" evidence="7">
    <location>
        <begin position="419"/>
        <end position="440"/>
    </location>
</feature>
<keyword evidence="5 7" id="KW-0472">Membrane</keyword>
<feature type="domain" description="ABC3 transporter permease C-terminal" evidence="8">
    <location>
        <begin position="688"/>
        <end position="801"/>
    </location>
</feature>
<dbReference type="NCBIfam" id="TIGR03434">
    <property type="entry name" value="ADOP"/>
    <property type="match status" value="1"/>
</dbReference>
<evidence type="ECO:0000256" key="2">
    <source>
        <dbReference type="ARBA" id="ARBA00022475"/>
    </source>
</evidence>
<dbReference type="AlphaFoldDB" id="Q7X348"/>
<feature type="domain" description="MacB-like periplasmic core" evidence="9">
    <location>
        <begin position="421"/>
        <end position="628"/>
    </location>
</feature>
<name>Q7X348_9BACT</name>